<evidence type="ECO:0000313" key="1">
    <source>
        <dbReference type="EnsemblPlants" id="Ma09_p05080.1"/>
    </source>
</evidence>
<protein>
    <submittedName>
        <fullName evidence="1">Uncharacterized protein</fullName>
    </submittedName>
</protein>
<dbReference type="Gramene" id="Ma09_t05080.1">
    <property type="protein sequence ID" value="Ma09_p05080.1"/>
    <property type="gene ID" value="Ma09_g05080"/>
</dbReference>
<dbReference type="InParanoid" id="A0A804KG56"/>
<dbReference type="Proteomes" id="UP000012960">
    <property type="component" value="Unplaced"/>
</dbReference>
<reference evidence="1" key="1">
    <citation type="submission" date="2021-05" db="UniProtKB">
        <authorList>
            <consortium name="EnsemblPlants"/>
        </authorList>
    </citation>
    <scope>IDENTIFICATION</scope>
    <source>
        <strain evidence="1">subsp. malaccensis</strain>
    </source>
</reference>
<sequence length="44" mass="4897">MLPTYRIQRLILPQLHQLLVLPVSPLETLPAVNSVSAVGSDPRY</sequence>
<evidence type="ECO:0000313" key="2">
    <source>
        <dbReference type="Proteomes" id="UP000012960"/>
    </source>
</evidence>
<dbReference type="AlphaFoldDB" id="A0A804KG56"/>
<organism evidence="1 2">
    <name type="scientific">Musa acuminata subsp. malaccensis</name>
    <name type="common">Wild banana</name>
    <name type="synonym">Musa malaccensis</name>
    <dbReference type="NCBI Taxonomy" id="214687"/>
    <lineage>
        <taxon>Eukaryota</taxon>
        <taxon>Viridiplantae</taxon>
        <taxon>Streptophyta</taxon>
        <taxon>Embryophyta</taxon>
        <taxon>Tracheophyta</taxon>
        <taxon>Spermatophyta</taxon>
        <taxon>Magnoliopsida</taxon>
        <taxon>Liliopsida</taxon>
        <taxon>Zingiberales</taxon>
        <taxon>Musaceae</taxon>
        <taxon>Musa</taxon>
    </lineage>
</organism>
<name>A0A804KG56_MUSAM</name>
<dbReference type="EnsemblPlants" id="Ma09_t05080.1">
    <property type="protein sequence ID" value="Ma09_p05080.1"/>
    <property type="gene ID" value="Ma09_g05080"/>
</dbReference>
<keyword evidence="2" id="KW-1185">Reference proteome</keyword>
<proteinExistence type="predicted"/>
<accession>A0A804KG56</accession>